<dbReference type="GeneID" id="33572916"/>
<evidence type="ECO:0000313" key="1">
    <source>
        <dbReference type="EMBL" id="ORZ13867.1"/>
    </source>
</evidence>
<dbReference type="InParanoid" id="A0A1Y2GKI2"/>
<accession>A0A1Y2GKI2</accession>
<dbReference type="EMBL" id="MCFF01000022">
    <property type="protein sequence ID" value="ORZ13867.1"/>
    <property type="molecule type" value="Genomic_DNA"/>
</dbReference>
<dbReference type="Proteomes" id="UP000193648">
    <property type="component" value="Unassembled WGS sequence"/>
</dbReference>
<comment type="caution">
    <text evidence="1">The sequence shown here is derived from an EMBL/GenBank/DDBJ whole genome shotgun (WGS) entry which is preliminary data.</text>
</comment>
<evidence type="ECO:0000313" key="2">
    <source>
        <dbReference type="Proteomes" id="UP000193648"/>
    </source>
</evidence>
<name>A0A1Y2GKI2_9FUNG</name>
<dbReference type="OrthoDB" id="2403892at2759"/>
<organism evidence="1 2">
    <name type="scientific">Lobosporangium transversale</name>
    <dbReference type="NCBI Taxonomy" id="64571"/>
    <lineage>
        <taxon>Eukaryota</taxon>
        <taxon>Fungi</taxon>
        <taxon>Fungi incertae sedis</taxon>
        <taxon>Mucoromycota</taxon>
        <taxon>Mortierellomycotina</taxon>
        <taxon>Mortierellomycetes</taxon>
        <taxon>Mortierellales</taxon>
        <taxon>Mortierellaceae</taxon>
        <taxon>Lobosporangium</taxon>
    </lineage>
</organism>
<keyword evidence="2" id="KW-1185">Reference proteome</keyword>
<proteinExistence type="predicted"/>
<protein>
    <submittedName>
        <fullName evidence="1">Uncharacterized protein</fullName>
    </submittedName>
</protein>
<reference evidence="1 2" key="1">
    <citation type="submission" date="2016-07" db="EMBL/GenBank/DDBJ databases">
        <title>Pervasive Adenine N6-methylation of Active Genes in Fungi.</title>
        <authorList>
            <consortium name="DOE Joint Genome Institute"/>
            <person name="Mondo S.J."/>
            <person name="Dannebaum R.O."/>
            <person name="Kuo R.C."/>
            <person name="Labutti K."/>
            <person name="Haridas S."/>
            <person name="Kuo A."/>
            <person name="Salamov A."/>
            <person name="Ahrendt S.R."/>
            <person name="Lipzen A."/>
            <person name="Sullivan W."/>
            <person name="Andreopoulos W.B."/>
            <person name="Clum A."/>
            <person name="Lindquist E."/>
            <person name="Daum C."/>
            <person name="Ramamoorthy G.K."/>
            <person name="Gryganskyi A."/>
            <person name="Culley D."/>
            <person name="Magnuson J.K."/>
            <person name="James T.Y."/>
            <person name="O'Malley M.A."/>
            <person name="Stajich J.E."/>
            <person name="Spatafora J.W."/>
            <person name="Visel A."/>
            <person name="Grigoriev I.V."/>
        </authorList>
    </citation>
    <scope>NUCLEOTIDE SEQUENCE [LARGE SCALE GENOMIC DNA]</scope>
    <source>
        <strain evidence="1 2">NRRL 3116</strain>
    </source>
</reference>
<dbReference type="RefSeq" id="XP_021880651.1">
    <property type="nucleotide sequence ID" value="XM_022031075.1"/>
</dbReference>
<sequence>MDRLPAHFRQGPSQWNDIGNFINNRPKSDAKAHYRAFRDFLRQIHGTPEAGDLEKRTALELLSTVTLPDFQIQTCLKKQRAAVQAAENAKEKLRANSFASAAALIVHAEDELVKDITKERPSTISQSEELVRKRARTETLEVASSSSFCEPWGSLMKIMHEILRHGRSDTPMPSGDGLCLTRKVLYTYIRAHLEDTKTALQHEKDLLVALSGVINLRAANIKDMFGTRLINDIERAAPRVHPDDSIRDPLQMLKEILTKYGIQYLRDEISIMDAERVGKVRRGEQVHPLLKIALDVVRFL</sequence>
<dbReference type="AlphaFoldDB" id="A0A1Y2GKI2"/>
<gene>
    <name evidence="1" type="ORF">BCR41DRAFT_90166</name>
</gene>